<protein>
    <recommendedName>
        <fullName evidence="3">Podocin</fullName>
    </recommendedName>
</protein>
<dbReference type="InterPro" id="IPR043202">
    <property type="entry name" value="Band-7_stomatin-like"/>
</dbReference>
<dbReference type="InterPro" id="IPR036013">
    <property type="entry name" value="Band_7/SPFH_dom_sf"/>
</dbReference>
<evidence type="ECO:0000259" key="5">
    <source>
        <dbReference type="SMART" id="SM00244"/>
    </source>
</evidence>
<comment type="function">
    <text evidence="2">Plays a role in the regulation of glomerular permeability, acting probably as a linker between the plasma membrane and the cytoskeleton.</text>
</comment>
<gene>
    <name evidence="6" type="ORF">D5F01_LYC21758</name>
</gene>
<sequence>MNRGNRVGAVCDELTVTNDGGGSRRSSGVVEVLGAVLTLLSAVFILLSFPLTGWMCAKVIHEYERAVIFRLGRVVKGRAKGPGLFWFIPWLDVIQTVDLRTVSFNIQPQEVLTADGVSLKVDAVVFYRVVDPSSWVTRVEDGYQAIHALTQTTLRAALGAHTLTDVLTQRTGIARRIEETLHGASILWGVQVERVEIKDLSLPVNLQRCMASEAEAARRARAKMIVAEGEVKASHALKEAASGLSPVAYHLRYLQSLSSVQSSASIVVFSFPAELLDMFIPHQTQDLNVSAGR</sequence>
<keyword evidence="4" id="KW-1133">Transmembrane helix</keyword>
<comment type="similarity">
    <text evidence="1">Belongs to the band 7/mec-2 family.</text>
</comment>
<dbReference type="FunFam" id="3.30.479.30:FF:000004">
    <property type="entry name" value="Putative membrane protease family, stomatin"/>
    <property type="match status" value="1"/>
</dbReference>
<evidence type="ECO:0000313" key="7">
    <source>
        <dbReference type="Proteomes" id="UP000424527"/>
    </source>
</evidence>
<dbReference type="Gene3D" id="6.10.250.2090">
    <property type="match status" value="1"/>
</dbReference>
<dbReference type="PANTHER" id="PTHR10264">
    <property type="entry name" value="BAND 7 PROTEIN-RELATED"/>
    <property type="match status" value="1"/>
</dbReference>
<dbReference type="SUPFAM" id="SSF117892">
    <property type="entry name" value="Band 7/SPFH domain"/>
    <property type="match status" value="1"/>
</dbReference>
<dbReference type="EMBL" id="REGW02000022">
    <property type="protein sequence ID" value="KAE8279630.1"/>
    <property type="molecule type" value="Genomic_DNA"/>
</dbReference>
<dbReference type="SMART" id="SM00244">
    <property type="entry name" value="PHB"/>
    <property type="match status" value="1"/>
</dbReference>
<evidence type="ECO:0000256" key="2">
    <source>
        <dbReference type="ARBA" id="ARBA00053394"/>
    </source>
</evidence>
<evidence type="ECO:0000256" key="3">
    <source>
        <dbReference type="ARBA" id="ARBA00071670"/>
    </source>
</evidence>
<accession>A0A6G0HKE0</accession>
<dbReference type="Proteomes" id="UP000424527">
    <property type="component" value="Unassembled WGS sequence"/>
</dbReference>
<evidence type="ECO:0000256" key="1">
    <source>
        <dbReference type="ARBA" id="ARBA00008164"/>
    </source>
</evidence>
<dbReference type="Pfam" id="PF01145">
    <property type="entry name" value="Band_7"/>
    <property type="match status" value="1"/>
</dbReference>
<organism evidence="6 7">
    <name type="scientific">Larimichthys crocea</name>
    <name type="common">Large yellow croaker</name>
    <name type="synonym">Pseudosciaena crocea</name>
    <dbReference type="NCBI Taxonomy" id="215358"/>
    <lineage>
        <taxon>Eukaryota</taxon>
        <taxon>Metazoa</taxon>
        <taxon>Chordata</taxon>
        <taxon>Craniata</taxon>
        <taxon>Vertebrata</taxon>
        <taxon>Euteleostomi</taxon>
        <taxon>Actinopterygii</taxon>
        <taxon>Neopterygii</taxon>
        <taxon>Teleostei</taxon>
        <taxon>Neoteleostei</taxon>
        <taxon>Acanthomorphata</taxon>
        <taxon>Eupercaria</taxon>
        <taxon>Sciaenidae</taxon>
        <taxon>Larimichthys</taxon>
    </lineage>
</organism>
<keyword evidence="7" id="KW-1185">Reference proteome</keyword>
<dbReference type="Gene3D" id="3.30.479.30">
    <property type="entry name" value="Band 7 domain"/>
    <property type="match status" value="1"/>
</dbReference>
<reference evidence="6 7" key="1">
    <citation type="submission" date="2019-07" db="EMBL/GenBank/DDBJ databases">
        <title>Chromosome genome assembly for large yellow croaker.</title>
        <authorList>
            <person name="Xiao S."/>
        </authorList>
    </citation>
    <scope>NUCLEOTIDE SEQUENCE [LARGE SCALE GENOMIC DNA]</scope>
    <source>
        <strain evidence="6">JMULYC20181020</strain>
        <tissue evidence="6">Muscle</tissue>
    </source>
</reference>
<dbReference type="InterPro" id="IPR001972">
    <property type="entry name" value="Stomatin_HflK_fam"/>
</dbReference>
<feature type="domain" description="Band 7" evidence="5">
    <location>
        <begin position="55"/>
        <end position="214"/>
    </location>
</feature>
<proteinExistence type="inferred from homology"/>
<dbReference type="InterPro" id="IPR001107">
    <property type="entry name" value="Band_7"/>
</dbReference>
<dbReference type="PRINTS" id="PR00721">
    <property type="entry name" value="STOMATIN"/>
</dbReference>
<dbReference type="GO" id="GO:0009898">
    <property type="term" value="C:cytoplasmic side of plasma membrane"/>
    <property type="evidence" value="ECO:0007669"/>
    <property type="project" value="UniProtKB-ARBA"/>
</dbReference>
<dbReference type="PANTHER" id="PTHR10264:SF117">
    <property type="entry name" value="ERYTHROCYTE BAND 7 INTEGRAL MEMBRANE PROTEIN-LIKE"/>
    <property type="match status" value="1"/>
</dbReference>
<name>A0A6G0HKE0_LARCR</name>
<comment type="caution">
    <text evidence="6">The sequence shown here is derived from an EMBL/GenBank/DDBJ whole genome shotgun (WGS) entry which is preliminary data.</text>
</comment>
<evidence type="ECO:0000256" key="4">
    <source>
        <dbReference type="SAM" id="Phobius"/>
    </source>
</evidence>
<dbReference type="AlphaFoldDB" id="A0A6G0HKE0"/>
<feature type="transmembrane region" description="Helical" evidence="4">
    <location>
        <begin position="32"/>
        <end position="55"/>
    </location>
</feature>
<evidence type="ECO:0000313" key="6">
    <source>
        <dbReference type="EMBL" id="KAE8279630.1"/>
    </source>
</evidence>
<keyword evidence="4" id="KW-0812">Transmembrane</keyword>
<keyword evidence="4" id="KW-0472">Membrane</keyword>